<accession>A0A1X7M0H5</accession>
<reference evidence="1 2" key="1">
    <citation type="submission" date="2017-04" db="EMBL/GenBank/DDBJ databases">
        <authorList>
            <person name="Afonso C.L."/>
            <person name="Miller P.J."/>
            <person name="Scott M.A."/>
            <person name="Spackman E."/>
            <person name="Goraichik I."/>
            <person name="Dimitrov K.M."/>
            <person name="Suarez D.L."/>
            <person name="Swayne D.E."/>
        </authorList>
    </citation>
    <scope>NUCLEOTIDE SEQUENCE [LARGE SCALE GENOMIC DNA]</scope>
    <source>
        <strain evidence="1 2">11</strain>
    </source>
</reference>
<keyword evidence="2" id="KW-1185">Reference proteome</keyword>
<proteinExistence type="predicted"/>
<dbReference type="Proteomes" id="UP000193834">
    <property type="component" value="Unassembled WGS sequence"/>
</dbReference>
<evidence type="ECO:0000313" key="1">
    <source>
        <dbReference type="EMBL" id="SMG59470.1"/>
    </source>
</evidence>
<organism evidence="1 2">
    <name type="scientific">Paenibacillus aquistagni</name>
    <dbReference type="NCBI Taxonomy" id="1852522"/>
    <lineage>
        <taxon>Bacteria</taxon>
        <taxon>Bacillati</taxon>
        <taxon>Bacillota</taxon>
        <taxon>Bacilli</taxon>
        <taxon>Bacillales</taxon>
        <taxon>Paenibacillaceae</taxon>
        <taxon>Paenibacillus</taxon>
    </lineage>
</organism>
<sequence>MMLTDKQYWELNTRFRTRELEIGEEEDQIKAVHTIDGIEIIVYAYMPKEIVLIYIYKKDDGIQGIMNLHGDWQERSIRLLSIVEPLIRENKITVSGCGVGGSYAVYTAMKMNLPGVVFDAPGHAKLLIDSESNDVGCRNIIAYGSMIPAFGYHPETLVFAERTEHSIEHEDFEFYIDGSVKGVKEQHNPFFRLMSGVNNLIDNPNRVLSELLSEMAVQAGMEDDLDHDMISLYYVLNHLEFERACQLLPELLKQVDRRWAEIYQEYREACRRLCEKGVNKHFEQMLTVVSLDAIEKGARYAEALYTSIESILSVLLIHELSKHQETIEVDTALPHFALQISERLDQLSDRIHGAMSKELQQLLANHPIS</sequence>
<dbReference type="EMBL" id="FXAZ01000013">
    <property type="protein sequence ID" value="SMG59470.1"/>
    <property type="molecule type" value="Genomic_DNA"/>
</dbReference>
<dbReference type="AlphaFoldDB" id="A0A1X7M0H5"/>
<name>A0A1X7M0H5_9BACL</name>
<gene>
    <name evidence="1" type="ORF">SAMN06295960_4947</name>
</gene>
<evidence type="ECO:0000313" key="2">
    <source>
        <dbReference type="Proteomes" id="UP000193834"/>
    </source>
</evidence>
<dbReference type="RefSeq" id="WP_139829221.1">
    <property type="nucleotide sequence ID" value="NZ_FXAZ01000013.1"/>
</dbReference>
<dbReference type="STRING" id="1852522.SAMN06295960_4947"/>
<protein>
    <submittedName>
        <fullName evidence="1">Uncharacterized protein</fullName>
    </submittedName>
</protein>